<feature type="region of interest" description="Disordered" evidence="1">
    <location>
        <begin position="236"/>
        <end position="272"/>
    </location>
</feature>
<evidence type="ECO:0000313" key="3">
    <source>
        <dbReference type="EMBL" id="ETK83531.1"/>
    </source>
</evidence>
<evidence type="ECO:0000313" key="4">
    <source>
        <dbReference type="EMBL" id="ETL36943.1"/>
    </source>
</evidence>
<evidence type="ECO:0000259" key="2">
    <source>
        <dbReference type="Pfam" id="PF20681"/>
    </source>
</evidence>
<feature type="region of interest" description="Disordered" evidence="1">
    <location>
        <begin position="132"/>
        <end position="190"/>
    </location>
</feature>
<feature type="compositionally biased region" description="Polar residues" evidence="1">
    <location>
        <begin position="142"/>
        <end position="151"/>
    </location>
</feature>
<dbReference type="Proteomes" id="UP000053864">
    <property type="component" value="Unassembled WGS sequence"/>
</dbReference>
<dbReference type="Proteomes" id="UP000053236">
    <property type="component" value="Unassembled WGS sequence"/>
</dbReference>
<dbReference type="AlphaFoldDB" id="W2GMQ0"/>
<proteinExistence type="predicted"/>
<protein>
    <recommendedName>
        <fullName evidence="2">DUF6818 domain-containing protein</fullName>
    </recommendedName>
</protein>
<reference evidence="4" key="2">
    <citation type="submission" date="2013-11" db="EMBL/GenBank/DDBJ databases">
        <title>The Genome Sequence of Phytophthora parasitica CJ05E6.</title>
        <authorList>
            <consortium name="The Broad Institute Genomics Platform"/>
            <person name="Russ C."/>
            <person name="Tyler B."/>
            <person name="Panabieres F."/>
            <person name="Shan W."/>
            <person name="Tripathy S."/>
            <person name="Grunwald N."/>
            <person name="Machado M."/>
            <person name="Johnson C.S."/>
            <person name="Arredondo F."/>
            <person name="Hong C."/>
            <person name="Coffey M."/>
            <person name="Young S.K."/>
            <person name="Zeng Q."/>
            <person name="Gargeya S."/>
            <person name="Fitzgerald M."/>
            <person name="Abouelleil A."/>
            <person name="Alvarado L."/>
            <person name="Chapman S.B."/>
            <person name="Gainer-Dewar J."/>
            <person name="Goldberg J."/>
            <person name="Griggs A."/>
            <person name="Gujja S."/>
            <person name="Hansen M."/>
            <person name="Howarth C."/>
            <person name="Imamovic A."/>
            <person name="Ireland A."/>
            <person name="Larimer J."/>
            <person name="McCowan C."/>
            <person name="Murphy C."/>
            <person name="Pearson M."/>
            <person name="Poon T.W."/>
            <person name="Priest M."/>
            <person name="Roberts A."/>
            <person name="Saif S."/>
            <person name="Shea T."/>
            <person name="Sykes S."/>
            <person name="Wortman J."/>
            <person name="Nusbaum C."/>
            <person name="Birren B."/>
        </authorList>
    </citation>
    <scope>NUCLEOTIDE SEQUENCE [LARGE SCALE GENOMIC DNA]</scope>
    <source>
        <strain evidence="4">CJ05E6</strain>
    </source>
</reference>
<reference evidence="3" key="1">
    <citation type="submission" date="2013-11" db="EMBL/GenBank/DDBJ databases">
        <title>The Genome Sequence of Phytophthora parasitica CJ02B3.</title>
        <authorList>
            <consortium name="The Broad Institute Genomics Platform"/>
            <person name="Russ C."/>
            <person name="Tyler B."/>
            <person name="Panabieres F."/>
            <person name="Shan W."/>
            <person name="Tripathy S."/>
            <person name="Grunwald N."/>
            <person name="Machado M."/>
            <person name="Johnson C.S."/>
            <person name="Arredondo F."/>
            <person name="Hong C."/>
            <person name="Coffey M."/>
            <person name="Young S.K."/>
            <person name="Zeng Q."/>
            <person name="Gargeya S."/>
            <person name="Fitzgerald M."/>
            <person name="Abouelleil A."/>
            <person name="Alvarado L."/>
            <person name="Chapman S.B."/>
            <person name="Gainer-Dewar J."/>
            <person name="Goldberg J."/>
            <person name="Griggs A."/>
            <person name="Gujja S."/>
            <person name="Hansen M."/>
            <person name="Howarth C."/>
            <person name="Imamovic A."/>
            <person name="Ireland A."/>
            <person name="Larimer J."/>
            <person name="McCowan C."/>
            <person name="Murphy C."/>
            <person name="Pearson M."/>
            <person name="Poon T.W."/>
            <person name="Priest M."/>
            <person name="Roberts A."/>
            <person name="Saif S."/>
            <person name="Shea T."/>
            <person name="Sykes S."/>
            <person name="Wortman J."/>
            <person name="Nusbaum C."/>
            <person name="Birren B."/>
        </authorList>
    </citation>
    <scope>NUCLEOTIDE SEQUENCE [LARGE SCALE GENOMIC DNA]</scope>
    <source>
        <strain evidence="3">CJ02B3</strain>
    </source>
</reference>
<feature type="compositionally biased region" description="Low complexity" evidence="1">
    <location>
        <begin position="152"/>
        <end position="166"/>
    </location>
</feature>
<sequence length="334" mass="36323">MQKPKPSGNQGDEVPERLKPVLDIQFAIEAKGGAVTFHDGADNGEDDAQLRHDVVQAISDRGPRDLDYSPEPAQDSDGGGQGELSKSVNGMLEDAEGADQPNQAGTLGSVITSQGVFDVTLADDVWSADDNEEEEQVARVDTGNTPTTPFHSTTRSRTSISGSSATPRLVGCPQTPSSSVGPQRLGLEGPVLTRNPQRFQQDVEEEARTSKNVAGNCLGWQNLWILWDNLGDLDRPTSGSKAKRTSSDGASNGGTYTATRRARARKRMDNMEKEATENKRPFIMFLWVFLFSYVKKQIDAPKKKIDAAVRTGMNVSSVIELNARKETACDVKNW</sequence>
<feature type="domain" description="DUF6818" evidence="2">
    <location>
        <begin position="2"/>
        <end position="46"/>
    </location>
</feature>
<feature type="region of interest" description="Disordered" evidence="1">
    <location>
        <begin position="1"/>
        <end position="20"/>
    </location>
</feature>
<dbReference type="Pfam" id="PF20681">
    <property type="entry name" value="DUF6818"/>
    <property type="match status" value="1"/>
</dbReference>
<dbReference type="VEuPathDB" id="FungiDB:PPTG_23256"/>
<dbReference type="EMBL" id="KI686980">
    <property type="protein sequence ID" value="ETK83531.1"/>
    <property type="molecule type" value="Genomic_DNA"/>
</dbReference>
<name>W2GMQ0_PHYNI</name>
<dbReference type="InterPro" id="IPR049203">
    <property type="entry name" value="DUF6818"/>
</dbReference>
<evidence type="ECO:0000256" key="1">
    <source>
        <dbReference type="SAM" id="MobiDB-lite"/>
    </source>
</evidence>
<organism evidence="3">
    <name type="scientific">Phytophthora nicotianae</name>
    <name type="common">Potato buckeye rot agent</name>
    <name type="synonym">Phytophthora parasitica</name>
    <dbReference type="NCBI Taxonomy" id="4792"/>
    <lineage>
        <taxon>Eukaryota</taxon>
        <taxon>Sar</taxon>
        <taxon>Stramenopiles</taxon>
        <taxon>Oomycota</taxon>
        <taxon>Peronosporomycetes</taxon>
        <taxon>Peronosporales</taxon>
        <taxon>Peronosporaceae</taxon>
        <taxon>Phytophthora</taxon>
    </lineage>
</organism>
<feature type="region of interest" description="Disordered" evidence="1">
    <location>
        <begin position="55"/>
        <end position="107"/>
    </location>
</feature>
<gene>
    <name evidence="3" type="ORF">L915_11272</name>
    <name evidence="4" type="ORF">L916_11172</name>
</gene>
<accession>W2GMQ0</accession>
<dbReference type="EMBL" id="KI673653">
    <property type="protein sequence ID" value="ETL36943.1"/>
    <property type="molecule type" value="Genomic_DNA"/>
</dbReference>